<proteinExistence type="predicted"/>
<feature type="domain" description="(+)RNA virus helicase C-terminal" evidence="1">
    <location>
        <begin position="25"/>
        <end position="218"/>
    </location>
</feature>
<protein>
    <submittedName>
        <fullName evidence="2">TGB1</fullName>
    </submittedName>
</protein>
<reference evidence="2" key="1">
    <citation type="submission" date="2020-11" db="EMBL/GenBank/DDBJ databases">
        <authorList>
            <person name="Bejerman N."/>
        </authorList>
    </citation>
    <scope>NUCLEOTIDE SEQUENCE</scope>
    <source>
        <strain evidence="2">Yuc</strain>
    </source>
</reference>
<dbReference type="GO" id="GO:0005524">
    <property type="term" value="F:ATP binding"/>
    <property type="evidence" value="ECO:0007669"/>
    <property type="project" value="InterPro"/>
</dbReference>
<dbReference type="InterPro" id="IPR027351">
    <property type="entry name" value="(+)RNA_virus_helicase_core_dom"/>
</dbReference>
<dbReference type="EMBL" id="MW328742">
    <property type="protein sequence ID" value="QQG34621.1"/>
    <property type="molecule type" value="Genomic_RNA"/>
</dbReference>
<evidence type="ECO:0000313" key="2">
    <source>
        <dbReference type="EMBL" id="QQG34621.1"/>
    </source>
</evidence>
<name>A0A7T5UFB5_9VIRU</name>
<evidence type="ECO:0000259" key="1">
    <source>
        <dbReference type="Pfam" id="PF01443"/>
    </source>
</evidence>
<organism evidence="2">
    <name type="scientific">Yucca alphaflexivirus 1</name>
    <dbReference type="NCBI Taxonomy" id="2794423"/>
    <lineage>
        <taxon>Viruses</taxon>
        <taxon>Riboviria</taxon>
        <taxon>Orthornavirae</taxon>
        <taxon>Kitrinoviricota</taxon>
        <taxon>Alsuviricetes</taxon>
        <taxon>Tymovirales</taxon>
        <taxon>Alphaflexiviridae</taxon>
    </lineage>
</organism>
<accession>A0A7T5UFB5</accession>
<sequence>MDFLLTLLDSNASYTRTSIPLSLPLVVHAVAGAGKTHLLTQLLHSCPSVTVHTLGAPIPRDSTCRGSGGDLRVFNVLDEYQIAADTSSYQALFGDPLQGPSDKAYPDAHYVNTTSLRFGRQTCQLLNSIGITCSSVRPDQVVVQRPFGAEPRGQVIALDSEGFEYLRAHQLQPRRPCELAGQTFDECTVLVTRRLRDYQSNELYIALTRHRYSLLLLTPYAAG</sequence>
<dbReference type="Pfam" id="PF01443">
    <property type="entry name" value="Viral_helicase1"/>
    <property type="match status" value="1"/>
</dbReference>